<gene>
    <name evidence="1" type="ORF">BN971_01010</name>
</gene>
<protein>
    <submittedName>
        <fullName evidence="1">Uncharacterized protein</fullName>
    </submittedName>
</protein>
<organism evidence="1">
    <name type="scientific">Mycobacterium bohemicum DSM 44277</name>
    <dbReference type="NCBI Taxonomy" id="1236609"/>
    <lineage>
        <taxon>Bacteria</taxon>
        <taxon>Bacillati</taxon>
        <taxon>Actinomycetota</taxon>
        <taxon>Actinomycetes</taxon>
        <taxon>Mycobacteriales</taxon>
        <taxon>Mycobacteriaceae</taxon>
        <taxon>Mycobacterium</taxon>
    </lineage>
</organism>
<dbReference type="Proteomes" id="UP000198875">
    <property type="component" value="Unassembled WGS sequence"/>
</dbReference>
<dbReference type="RefSeq" id="WP_264028448.1">
    <property type="nucleotide sequence ID" value="NZ_CSTD01000001.1"/>
</dbReference>
<name>A0A0U0W603_MYCBE</name>
<sequence>MHGYALLRPTRPTFPWPPEEDLVTHLITTLAGITPSEIQDAPR</sequence>
<evidence type="ECO:0000313" key="1">
    <source>
        <dbReference type="EMBL" id="CPR07431.1"/>
    </source>
</evidence>
<accession>A0A0U0W603</accession>
<proteinExistence type="predicted"/>
<reference evidence="1" key="1">
    <citation type="submission" date="2015-03" db="EMBL/GenBank/DDBJ databases">
        <authorList>
            <person name="Murphy D."/>
        </authorList>
    </citation>
    <scope>NUCLEOTIDE SEQUENCE [LARGE SCALE GENOMIC DNA]</scope>
    <source>
        <strain evidence="1">DSM 44277</strain>
    </source>
</reference>
<dbReference type="EMBL" id="CSTD01000001">
    <property type="protein sequence ID" value="CPR07431.1"/>
    <property type="molecule type" value="Genomic_DNA"/>
</dbReference>
<dbReference type="AlphaFoldDB" id="A0A0U0W603"/>